<gene>
    <name evidence="1" type="ORF">Syun_009224</name>
</gene>
<reference evidence="1 2" key="1">
    <citation type="submission" date="2024-01" db="EMBL/GenBank/DDBJ databases">
        <title>Genome assemblies of Stephania.</title>
        <authorList>
            <person name="Yang L."/>
        </authorList>
    </citation>
    <scope>NUCLEOTIDE SEQUENCE [LARGE SCALE GENOMIC DNA]</scope>
    <source>
        <strain evidence="1">YNDBR</strain>
        <tissue evidence="1">Leaf</tissue>
    </source>
</reference>
<evidence type="ECO:0000313" key="1">
    <source>
        <dbReference type="EMBL" id="KAK9150915.1"/>
    </source>
</evidence>
<protein>
    <submittedName>
        <fullName evidence="1">Uncharacterized protein</fullName>
    </submittedName>
</protein>
<sequence length="177" mass="19252">MEDRDFLLPHYLWDYEELFEFSSEGDGGCGAVGEECGLPNCPHFVSNLGVVLPYTRGGDEVRILDWGQSGCCLWWSPDGPSGSFFLPVSVNAGAVDASPSLNDAMPYIVKQMLNMVTRPAAPRDPAAPAIGVFLRGHVITKSSTSRGLEVIGVSKLPMNGSPLIGWITWNELFNSRF</sequence>
<accession>A0AAP0KGR3</accession>
<organism evidence="1 2">
    <name type="scientific">Stephania yunnanensis</name>
    <dbReference type="NCBI Taxonomy" id="152371"/>
    <lineage>
        <taxon>Eukaryota</taxon>
        <taxon>Viridiplantae</taxon>
        <taxon>Streptophyta</taxon>
        <taxon>Embryophyta</taxon>
        <taxon>Tracheophyta</taxon>
        <taxon>Spermatophyta</taxon>
        <taxon>Magnoliopsida</taxon>
        <taxon>Ranunculales</taxon>
        <taxon>Menispermaceae</taxon>
        <taxon>Menispermoideae</taxon>
        <taxon>Cissampelideae</taxon>
        <taxon>Stephania</taxon>
    </lineage>
</organism>
<proteinExistence type="predicted"/>
<name>A0AAP0KGR3_9MAGN</name>
<dbReference type="AlphaFoldDB" id="A0AAP0KGR3"/>
<dbReference type="Proteomes" id="UP001420932">
    <property type="component" value="Unassembled WGS sequence"/>
</dbReference>
<keyword evidence="2" id="KW-1185">Reference proteome</keyword>
<dbReference type="EMBL" id="JBBNAF010000004">
    <property type="protein sequence ID" value="KAK9150915.1"/>
    <property type="molecule type" value="Genomic_DNA"/>
</dbReference>
<comment type="caution">
    <text evidence="1">The sequence shown here is derived from an EMBL/GenBank/DDBJ whole genome shotgun (WGS) entry which is preliminary data.</text>
</comment>
<evidence type="ECO:0000313" key="2">
    <source>
        <dbReference type="Proteomes" id="UP001420932"/>
    </source>
</evidence>